<dbReference type="Gene3D" id="3.40.1110.10">
    <property type="entry name" value="Calcium-transporting ATPase, cytoplasmic domain N"/>
    <property type="match status" value="1"/>
</dbReference>
<dbReference type="RefSeq" id="WP_123178005.1">
    <property type="nucleotide sequence ID" value="NZ_QWDD01000004.1"/>
</dbReference>
<feature type="transmembrane region" description="Helical" evidence="6">
    <location>
        <begin position="355"/>
        <end position="374"/>
    </location>
</feature>
<keyword evidence="2 6" id="KW-0812">Transmembrane</keyword>
<dbReference type="InterPro" id="IPR023298">
    <property type="entry name" value="ATPase_P-typ_TM_dom_sf"/>
</dbReference>
<dbReference type="InterPro" id="IPR036412">
    <property type="entry name" value="HAD-like_sf"/>
</dbReference>
<feature type="transmembrane region" description="Helical" evidence="6">
    <location>
        <begin position="254"/>
        <end position="274"/>
    </location>
</feature>
<dbReference type="Pfam" id="PF00689">
    <property type="entry name" value="Cation_ATPase_C"/>
    <property type="match status" value="1"/>
</dbReference>
<dbReference type="NCBIfam" id="TIGR01494">
    <property type="entry name" value="ATPase_P-type"/>
    <property type="match status" value="1"/>
</dbReference>
<feature type="transmembrane region" description="Helical" evidence="6">
    <location>
        <begin position="468"/>
        <end position="489"/>
    </location>
</feature>
<sequence>MRSVVEDSFDVPKPASFSGFGENKPLRIIGYDIGGERPGYAAGRAESLIESIADSSQKERLRHALAVKVREGKRVVAYGRLQDFDNPNEVEVLALAVLSDPVRPGVARTIRDLEAAEVETIMVTGDHPATAATIAREIGLDPQALTGADLDDMNESELKSTLEKTRAFARISSAQKLRLVRAVRQEGEIVAVIGDGINDAPALKAADVGIAMGEIGADLAKETADLVLADDNYAHIADAIGVARSALDNFRKGLTYYLTAKGVLLTIFLVPLAIGVPFPFAPIHIILTELLMDLASSTIFVTEAAEPDVMKKKAPRLEGFLRRQLVYRIFRNGAPLAVGISALYLWIYFRTGDLALAQTAAFVTWLLGHICLALNMKQEKLSLFEQGLFSNRFGTFWLIGMIIFSVAITSAPALNQYLQTAALGPELWIAVVAVAIFSTFWIEVAKAVEGEQSARDQLHLSVRSRTGVAWSLMAGLLLISIGAVVIGYAPKFFGTQETEPNTITKPAPAPMQQTMPAPPPAALTIPKEPDSTIERQAERVSGEREAKKTGEALDAYARISLPNGVELDVPRAGLEAKLLAFLENERKPAAKITWFDFDRVAFGKGETVPQTSPREQLQNVARILSAYPKVKAIIGGHTDNLGNAIANKRLSKARAEIVFRELTQMGIAPSRLEAKGYGGDRPIAANNTEEGRAKNRRISLGVIQE</sequence>
<keyword evidence="9" id="KW-1185">Reference proteome</keyword>
<dbReference type="SUPFAM" id="SSF81665">
    <property type="entry name" value="Calcium ATPase, transmembrane domain M"/>
    <property type="match status" value="1"/>
</dbReference>
<feature type="transmembrane region" description="Helical" evidence="6">
    <location>
        <begin position="280"/>
        <end position="304"/>
    </location>
</feature>
<evidence type="ECO:0000256" key="5">
    <source>
        <dbReference type="PROSITE-ProRule" id="PRU00473"/>
    </source>
</evidence>
<dbReference type="InterPro" id="IPR023299">
    <property type="entry name" value="ATPase_P-typ_cyto_dom_N"/>
</dbReference>
<feature type="transmembrane region" description="Helical" evidence="6">
    <location>
        <begin position="395"/>
        <end position="415"/>
    </location>
</feature>
<dbReference type="PRINTS" id="PR00120">
    <property type="entry name" value="HATPASE"/>
</dbReference>
<evidence type="ECO:0000259" key="7">
    <source>
        <dbReference type="PROSITE" id="PS51123"/>
    </source>
</evidence>
<keyword evidence="8" id="KW-0378">Hydrolase</keyword>
<dbReference type="AlphaFoldDB" id="A0A3M9XIK8"/>
<dbReference type="GO" id="GO:0005886">
    <property type="term" value="C:plasma membrane"/>
    <property type="evidence" value="ECO:0007669"/>
    <property type="project" value="TreeGrafter"/>
</dbReference>
<accession>A0A3M9XIK8</accession>
<dbReference type="SUPFAM" id="SSF103088">
    <property type="entry name" value="OmpA-like"/>
    <property type="match status" value="1"/>
</dbReference>
<organism evidence="8 9">
    <name type="scientific">Methylocystis hirsuta</name>
    <dbReference type="NCBI Taxonomy" id="369798"/>
    <lineage>
        <taxon>Bacteria</taxon>
        <taxon>Pseudomonadati</taxon>
        <taxon>Pseudomonadota</taxon>
        <taxon>Alphaproteobacteria</taxon>
        <taxon>Hyphomicrobiales</taxon>
        <taxon>Methylocystaceae</taxon>
        <taxon>Methylocystis</taxon>
    </lineage>
</organism>
<evidence type="ECO:0000313" key="8">
    <source>
        <dbReference type="EMBL" id="RNJ47913.1"/>
    </source>
</evidence>
<dbReference type="Gene3D" id="3.40.50.1000">
    <property type="entry name" value="HAD superfamily/HAD-like"/>
    <property type="match status" value="1"/>
</dbReference>
<dbReference type="InterPro" id="IPR023214">
    <property type="entry name" value="HAD_sf"/>
</dbReference>
<dbReference type="PANTHER" id="PTHR43294">
    <property type="entry name" value="SODIUM/POTASSIUM-TRANSPORTING ATPASE SUBUNIT ALPHA"/>
    <property type="match status" value="1"/>
</dbReference>
<dbReference type="InterPro" id="IPR050510">
    <property type="entry name" value="Cation_transp_ATPase_P-type"/>
</dbReference>
<evidence type="ECO:0000256" key="2">
    <source>
        <dbReference type="ARBA" id="ARBA00022692"/>
    </source>
</evidence>
<proteinExistence type="predicted"/>
<dbReference type="PRINTS" id="PR00119">
    <property type="entry name" value="CATATPASE"/>
</dbReference>
<dbReference type="Gene3D" id="3.30.1330.60">
    <property type="entry name" value="OmpA-like domain"/>
    <property type="match status" value="1"/>
</dbReference>
<evidence type="ECO:0000256" key="1">
    <source>
        <dbReference type="ARBA" id="ARBA00004370"/>
    </source>
</evidence>
<dbReference type="InterPro" id="IPR036737">
    <property type="entry name" value="OmpA-like_sf"/>
</dbReference>
<feature type="domain" description="OmpA-like" evidence="7">
    <location>
        <begin position="589"/>
        <end position="705"/>
    </location>
</feature>
<dbReference type="Proteomes" id="UP000268623">
    <property type="component" value="Unassembled WGS sequence"/>
</dbReference>
<gene>
    <name evidence="8" type="ORF">D1O30_20880</name>
</gene>
<evidence type="ECO:0000256" key="6">
    <source>
        <dbReference type="SAM" id="Phobius"/>
    </source>
</evidence>
<dbReference type="GO" id="GO:0005391">
    <property type="term" value="F:P-type sodium:potassium-exchanging transporter activity"/>
    <property type="evidence" value="ECO:0007669"/>
    <property type="project" value="TreeGrafter"/>
</dbReference>
<feature type="transmembrane region" description="Helical" evidence="6">
    <location>
        <begin position="325"/>
        <end position="349"/>
    </location>
</feature>
<keyword evidence="3 6" id="KW-1133">Transmembrane helix</keyword>
<dbReference type="GO" id="GO:0030007">
    <property type="term" value="P:intracellular potassium ion homeostasis"/>
    <property type="evidence" value="ECO:0007669"/>
    <property type="project" value="TreeGrafter"/>
</dbReference>
<comment type="subcellular location">
    <subcellularLocation>
        <location evidence="1">Membrane</location>
    </subcellularLocation>
</comment>
<dbReference type="PROSITE" id="PS51123">
    <property type="entry name" value="OMPA_2"/>
    <property type="match status" value="1"/>
</dbReference>
<protein>
    <submittedName>
        <fullName evidence="8">HAD family hydrolase</fullName>
    </submittedName>
</protein>
<evidence type="ECO:0000256" key="3">
    <source>
        <dbReference type="ARBA" id="ARBA00022989"/>
    </source>
</evidence>
<dbReference type="PANTHER" id="PTHR43294:SF20">
    <property type="entry name" value="P-TYPE ATPASE"/>
    <property type="match status" value="1"/>
</dbReference>
<dbReference type="GO" id="GO:1902600">
    <property type="term" value="P:proton transmembrane transport"/>
    <property type="evidence" value="ECO:0007669"/>
    <property type="project" value="TreeGrafter"/>
</dbReference>
<name>A0A3M9XIK8_9HYPH</name>
<dbReference type="GO" id="GO:0005524">
    <property type="term" value="F:ATP binding"/>
    <property type="evidence" value="ECO:0007669"/>
    <property type="project" value="InterPro"/>
</dbReference>
<dbReference type="OrthoDB" id="391538at2"/>
<dbReference type="EMBL" id="QWDD01000004">
    <property type="protein sequence ID" value="RNJ47913.1"/>
    <property type="molecule type" value="Genomic_DNA"/>
</dbReference>
<reference evidence="8 9" key="1">
    <citation type="submission" date="2018-08" db="EMBL/GenBank/DDBJ databases">
        <title>Genome sequence of Methylocystis hirsuta CSC1, a methanotroph able to accumulate PHAs.</title>
        <authorList>
            <person name="Bordel S."/>
            <person name="Rodriguez E."/>
            <person name="Gancedo J."/>
            <person name="Munoz R."/>
        </authorList>
    </citation>
    <scope>NUCLEOTIDE SEQUENCE [LARGE SCALE GENOMIC DNA]</scope>
    <source>
        <strain evidence="8 9">CSC1</strain>
    </source>
</reference>
<dbReference type="GO" id="GO:0006883">
    <property type="term" value="P:intracellular sodium ion homeostasis"/>
    <property type="evidence" value="ECO:0007669"/>
    <property type="project" value="TreeGrafter"/>
</dbReference>
<dbReference type="Pfam" id="PF00702">
    <property type="entry name" value="Hydrolase"/>
    <property type="match status" value="1"/>
</dbReference>
<dbReference type="Pfam" id="PF00691">
    <property type="entry name" value="OmpA"/>
    <property type="match status" value="1"/>
</dbReference>
<dbReference type="Gene3D" id="1.20.1110.10">
    <property type="entry name" value="Calcium-transporting ATPase, transmembrane domain"/>
    <property type="match status" value="1"/>
</dbReference>
<dbReference type="GO" id="GO:1990573">
    <property type="term" value="P:potassium ion import across plasma membrane"/>
    <property type="evidence" value="ECO:0007669"/>
    <property type="project" value="TreeGrafter"/>
</dbReference>
<dbReference type="GO" id="GO:0016887">
    <property type="term" value="F:ATP hydrolysis activity"/>
    <property type="evidence" value="ECO:0007669"/>
    <property type="project" value="InterPro"/>
</dbReference>
<dbReference type="CDD" id="cd07185">
    <property type="entry name" value="OmpA_C-like"/>
    <property type="match status" value="1"/>
</dbReference>
<dbReference type="InterPro" id="IPR006665">
    <property type="entry name" value="OmpA-like"/>
</dbReference>
<keyword evidence="4 5" id="KW-0472">Membrane</keyword>
<dbReference type="SUPFAM" id="SSF56784">
    <property type="entry name" value="HAD-like"/>
    <property type="match status" value="1"/>
</dbReference>
<dbReference type="InterPro" id="IPR006068">
    <property type="entry name" value="ATPase_P-typ_cation-transptr_C"/>
</dbReference>
<comment type="caution">
    <text evidence="8">The sequence shown here is derived from an EMBL/GenBank/DDBJ whole genome shotgun (WGS) entry which is preliminary data.</text>
</comment>
<feature type="transmembrane region" description="Helical" evidence="6">
    <location>
        <begin position="427"/>
        <end position="448"/>
    </location>
</feature>
<evidence type="ECO:0000256" key="4">
    <source>
        <dbReference type="ARBA" id="ARBA00023136"/>
    </source>
</evidence>
<dbReference type="GO" id="GO:0036376">
    <property type="term" value="P:sodium ion export across plasma membrane"/>
    <property type="evidence" value="ECO:0007669"/>
    <property type="project" value="TreeGrafter"/>
</dbReference>
<dbReference type="InterPro" id="IPR001757">
    <property type="entry name" value="P_typ_ATPase"/>
</dbReference>
<evidence type="ECO:0000313" key="9">
    <source>
        <dbReference type="Proteomes" id="UP000268623"/>
    </source>
</evidence>